<dbReference type="PANTHER" id="PTHR43391:SF14">
    <property type="entry name" value="DEHYDROGENASE_REDUCTASE SDR FAMILY PROTEIN 7-LIKE"/>
    <property type="match status" value="1"/>
</dbReference>
<dbReference type="InterPro" id="IPR036291">
    <property type="entry name" value="NAD(P)-bd_dom_sf"/>
</dbReference>
<evidence type="ECO:0000256" key="1">
    <source>
        <dbReference type="ARBA" id="ARBA00006484"/>
    </source>
</evidence>
<keyword evidence="2" id="KW-0521">NADP</keyword>
<protein>
    <submittedName>
        <fullName evidence="4">Putative short chain dehydrogenase</fullName>
    </submittedName>
</protein>
<accession>B3T205</accession>
<keyword evidence="3" id="KW-0560">Oxidoreductase</keyword>
<dbReference type="GO" id="GO:0016491">
    <property type="term" value="F:oxidoreductase activity"/>
    <property type="evidence" value="ECO:0007669"/>
    <property type="project" value="UniProtKB-KW"/>
</dbReference>
<dbReference type="InterPro" id="IPR002347">
    <property type="entry name" value="SDR_fam"/>
</dbReference>
<name>B3T205_9ZZZZ</name>
<dbReference type="AlphaFoldDB" id="B3T205"/>
<comment type="similarity">
    <text evidence="1">Belongs to the short-chain dehydrogenases/reductases (SDR) family.</text>
</comment>
<dbReference type="Pfam" id="PF00106">
    <property type="entry name" value="adh_short"/>
    <property type="match status" value="1"/>
</dbReference>
<reference evidence="4" key="1">
    <citation type="journal article" date="2008" name="ISME J.">
        <title>Genomic patterns of recombination, clonal divergence and environment in marine microbial populations.</title>
        <authorList>
            <person name="Konstantinidis K.T."/>
            <person name="Delong E.F."/>
        </authorList>
    </citation>
    <scope>NUCLEOTIDE SEQUENCE</scope>
</reference>
<dbReference type="EMBL" id="EU016580">
    <property type="protein sequence ID" value="ABZ06614.1"/>
    <property type="molecule type" value="Genomic_DNA"/>
</dbReference>
<dbReference type="SUPFAM" id="SSF51735">
    <property type="entry name" value="NAD(P)-binding Rossmann-fold domains"/>
    <property type="match status" value="1"/>
</dbReference>
<gene>
    <name evidence="4" type="ORF">ALOHA_HF4000133G03ctg1g19</name>
</gene>
<evidence type="ECO:0000313" key="4">
    <source>
        <dbReference type="EMBL" id="ABZ06614.1"/>
    </source>
</evidence>
<dbReference type="CDD" id="cd05233">
    <property type="entry name" value="SDR_c"/>
    <property type="match status" value="1"/>
</dbReference>
<dbReference type="PANTHER" id="PTHR43391">
    <property type="entry name" value="RETINOL DEHYDROGENASE-RELATED"/>
    <property type="match status" value="1"/>
</dbReference>
<evidence type="ECO:0000256" key="2">
    <source>
        <dbReference type="ARBA" id="ARBA00022857"/>
    </source>
</evidence>
<proteinExistence type="inferred from homology"/>
<sequence>MKNIIILGANADIGANITKYYLNSGAQVIGTYRRRKPKINNGICNQLILRKCDITKDEDISKLGKFVKKKKFKWDLIFSSIGTTEPIGKFFDLKFKNLKRSIEINLTGQIKAIHTLYPFKKKKVCNIVFLAGGGTNSSFARYSAYTLSKIALIKFCELIDDENRDINIFIIGPGFTRTKGHLETIRAGERKAGKNFFREKKFMDSKKKGTKFKTIYDCINWGIKVGRRTVGGRNLSVVHDNWGSVELRQKLKKDINMFKLRRHRNMFKLKEQ</sequence>
<evidence type="ECO:0000256" key="3">
    <source>
        <dbReference type="ARBA" id="ARBA00023002"/>
    </source>
</evidence>
<organism evidence="4">
    <name type="scientific">uncultured marine microorganism HF4000_133G03</name>
    <dbReference type="NCBI Taxonomy" id="455521"/>
    <lineage>
        <taxon>unclassified sequences</taxon>
        <taxon>environmental samples</taxon>
    </lineage>
</organism>
<dbReference type="Gene3D" id="3.40.50.720">
    <property type="entry name" value="NAD(P)-binding Rossmann-like Domain"/>
    <property type="match status" value="1"/>
</dbReference>